<sequence length="94" mass="11135">MTRVKTKDGKEESSGFLFDSIFKEHLLTSLTPRLSQFWGVENSFFLVLICHVRFTRVQFSTRCVKYQIIPKRLSATLKIQHKFYFRIFNLLLTG</sequence>
<evidence type="ECO:0000313" key="2">
    <source>
        <dbReference type="Proteomes" id="UP000183832"/>
    </source>
</evidence>
<proteinExistence type="predicted"/>
<dbReference type="Proteomes" id="UP000183832">
    <property type="component" value="Unassembled WGS sequence"/>
</dbReference>
<organism evidence="1 2">
    <name type="scientific">Clunio marinus</name>
    <dbReference type="NCBI Taxonomy" id="568069"/>
    <lineage>
        <taxon>Eukaryota</taxon>
        <taxon>Metazoa</taxon>
        <taxon>Ecdysozoa</taxon>
        <taxon>Arthropoda</taxon>
        <taxon>Hexapoda</taxon>
        <taxon>Insecta</taxon>
        <taxon>Pterygota</taxon>
        <taxon>Neoptera</taxon>
        <taxon>Endopterygota</taxon>
        <taxon>Diptera</taxon>
        <taxon>Nematocera</taxon>
        <taxon>Chironomoidea</taxon>
        <taxon>Chironomidae</taxon>
        <taxon>Clunio</taxon>
    </lineage>
</organism>
<keyword evidence="2" id="KW-1185">Reference proteome</keyword>
<gene>
    <name evidence="1" type="ORF">CLUMA_CG019343</name>
</gene>
<reference evidence="1 2" key="1">
    <citation type="submission" date="2015-04" db="EMBL/GenBank/DDBJ databases">
        <authorList>
            <person name="Syromyatnikov M.Y."/>
            <person name="Popov V.N."/>
        </authorList>
    </citation>
    <scope>NUCLEOTIDE SEQUENCE [LARGE SCALE GENOMIC DNA]</scope>
</reference>
<name>A0A1J1J0J0_9DIPT</name>
<dbReference type="AlphaFoldDB" id="A0A1J1J0J0"/>
<dbReference type="EMBL" id="CVRI01000066">
    <property type="protein sequence ID" value="CRL05973.1"/>
    <property type="molecule type" value="Genomic_DNA"/>
</dbReference>
<evidence type="ECO:0000313" key="1">
    <source>
        <dbReference type="EMBL" id="CRL05973.1"/>
    </source>
</evidence>
<accession>A0A1J1J0J0</accession>
<protein>
    <submittedName>
        <fullName evidence="1">CLUMA_CG019343, isoform A</fullName>
    </submittedName>
</protein>